<organism evidence="1 2">
    <name type="scientific">Pseudomonas phage PaMx11</name>
    <dbReference type="NCBI Taxonomy" id="1175657"/>
    <lineage>
        <taxon>Viruses</taxon>
        <taxon>Duplodnaviria</taxon>
        <taxon>Heunggongvirae</taxon>
        <taxon>Uroviricota</taxon>
        <taxon>Caudoviricetes</taxon>
        <taxon>Mesyanzhinovviridae</taxon>
        <taxon>Bradleyvirinae</taxon>
        <taxon>Abidjanvirus</taxon>
        <taxon>Abidjanvirus PaMx11</taxon>
        <taxon>Pseudomonas virus PaMx11</taxon>
    </lineage>
</organism>
<evidence type="ECO:0000313" key="1">
    <source>
        <dbReference type="EMBL" id="ALH23681.1"/>
    </source>
</evidence>
<name>A0A0S0N6T8_BPPAM</name>
<dbReference type="Proteomes" id="UP000204009">
    <property type="component" value="Segment"/>
</dbReference>
<organismHost>
    <name type="scientific">Pseudomonas aeruginosa</name>
    <dbReference type="NCBI Taxonomy" id="287"/>
</organismHost>
<dbReference type="EMBL" id="JQ067087">
    <property type="protein sequence ID" value="ALH23681.1"/>
    <property type="molecule type" value="Genomic_DNA"/>
</dbReference>
<reference evidence="1 2" key="1">
    <citation type="journal article" date="2012" name="Appl. Environ. Microbiol.">
        <title>High Diversity and Novel Species of Pseudomonas aeruginosa Bacteriophages.</title>
        <authorList>
            <person name="Sepulveda-Robles O."/>
            <person name="Kameyama L."/>
            <person name="Guarneros G."/>
        </authorList>
    </citation>
    <scope>NUCLEOTIDE SEQUENCE [LARGE SCALE GENOMIC DNA]</scope>
</reference>
<gene>
    <name evidence="1" type="ORF">PaMx11_07</name>
</gene>
<accession>A0A0S0N6T8</accession>
<dbReference type="KEGG" id="vg:26623485"/>
<dbReference type="GeneID" id="26623485"/>
<sequence length="100" mass="11286">MNTTETTFRFTTEEAVAFLRKAPTGAEFRVYIRLDAPLADDPDRVFPDCLSGSVRLGRREAMDLVSGMLTSTLEARGGRIPLRVSEYEMCGKNYWTCWIG</sequence>
<protein>
    <submittedName>
        <fullName evidence="1">Uncharacterized protein</fullName>
    </submittedName>
</protein>
<keyword evidence="2" id="KW-1185">Reference proteome</keyword>
<dbReference type="RefSeq" id="YP_009196260.1">
    <property type="nucleotide sequence ID" value="NC_028770.1"/>
</dbReference>
<proteinExistence type="predicted"/>
<evidence type="ECO:0000313" key="2">
    <source>
        <dbReference type="Proteomes" id="UP000204009"/>
    </source>
</evidence>